<feature type="domain" description="HTH cro/C1-type" evidence="1">
    <location>
        <begin position="84"/>
        <end position="107"/>
    </location>
</feature>
<evidence type="ECO:0000313" key="3">
    <source>
        <dbReference type="Proteomes" id="UP000298860"/>
    </source>
</evidence>
<sequence>MPTALRSLRQEQRQLSAELRTQHKTWGEIAAVFRQRYNVNARVALRLAHSWSQREAADRWNDRWPADPKTFKNSSYWELWPSATGHAPSLAVLTKLAELYECSISDLVADCADFRDRDAQCHGGADGIPMLAETPGLLGLGSPNVPEPRNGGLAEFVGKLQDLDVHELARLAATWADRVGVGVDRRSLLLKLSASLSLAAASPLLGIEAEAAPVRRTESPNNIFSGIWHSRYVYPSTGRDAELVGEHYVVIRQQGDRLIGESVPASNGSILRLDLALSGPVATGTWSERTSPAGYYRGSIYHGAIQLVIDPPGKTTRG</sequence>
<evidence type="ECO:0000313" key="2">
    <source>
        <dbReference type="EMBL" id="GDY29444.1"/>
    </source>
</evidence>
<evidence type="ECO:0000259" key="1">
    <source>
        <dbReference type="PROSITE" id="PS50943"/>
    </source>
</evidence>
<dbReference type="InterPro" id="IPR010982">
    <property type="entry name" value="Lambda_DNA-bd_dom_sf"/>
</dbReference>
<organism evidence="2 3">
    <name type="scientific">Gandjariella thermophila</name>
    <dbReference type="NCBI Taxonomy" id="1931992"/>
    <lineage>
        <taxon>Bacteria</taxon>
        <taxon>Bacillati</taxon>
        <taxon>Actinomycetota</taxon>
        <taxon>Actinomycetes</taxon>
        <taxon>Pseudonocardiales</taxon>
        <taxon>Pseudonocardiaceae</taxon>
        <taxon>Gandjariella</taxon>
    </lineage>
</organism>
<protein>
    <recommendedName>
        <fullName evidence="1">HTH cro/C1-type domain-containing protein</fullName>
    </recommendedName>
</protein>
<comment type="caution">
    <text evidence="2">The sequence shown here is derived from an EMBL/GenBank/DDBJ whole genome shotgun (WGS) entry which is preliminary data.</text>
</comment>
<dbReference type="AlphaFoldDB" id="A0A4D4J205"/>
<name>A0A4D4J205_9PSEU</name>
<dbReference type="InterPro" id="IPR001387">
    <property type="entry name" value="Cro/C1-type_HTH"/>
</dbReference>
<dbReference type="Gene3D" id="1.10.260.40">
    <property type="entry name" value="lambda repressor-like DNA-binding domains"/>
    <property type="match status" value="1"/>
</dbReference>
<gene>
    <name evidence="2" type="ORF">GTS_10770</name>
</gene>
<dbReference type="GO" id="GO:0003677">
    <property type="term" value="F:DNA binding"/>
    <property type="evidence" value="ECO:0007669"/>
    <property type="project" value="InterPro"/>
</dbReference>
<dbReference type="PROSITE" id="PS50943">
    <property type="entry name" value="HTH_CROC1"/>
    <property type="match status" value="1"/>
</dbReference>
<reference evidence="3" key="1">
    <citation type="submission" date="2019-04" db="EMBL/GenBank/DDBJ databases">
        <title>Draft genome sequence of Pseudonocardiaceae bacterium SL3-2-4.</title>
        <authorList>
            <person name="Ningsih F."/>
            <person name="Yokota A."/>
            <person name="Sakai Y."/>
            <person name="Nanatani K."/>
            <person name="Yabe S."/>
            <person name="Oetari A."/>
            <person name="Sjamsuridzal W."/>
        </authorList>
    </citation>
    <scope>NUCLEOTIDE SEQUENCE [LARGE SCALE GENOMIC DNA]</scope>
    <source>
        <strain evidence="3">SL3-2-4</strain>
    </source>
</reference>
<dbReference type="OrthoDB" id="4526040at2"/>
<dbReference type="EMBL" id="BJFL01000003">
    <property type="protein sequence ID" value="GDY29444.1"/>
    <property type="molecule type" value="Genomic_DNA"/>
</dbReference>
<accession>A0A4D4J205</accession>
<keyword evidence="3" id="KW-1185">Reference proteome</keyword>
<dbReference type="Proteomes" id="UP000298860">
    <property type="component" value="Unassembled WGS sequence"/>
</dbReference>
<proteinExistence type="predicted"/>
<dbReference type="RefSeq" id="WP_137812604.1">
    <property type="nucleotide sequence ID" value="NZ_BJFL01000003.1"/>
</dbReference>